<dbReference type="InterPro" id="IPR027417">
    <property type="entry name" value="P-loop_NTPase"/>
</dbReference>
<sequence length="180" mass="20001">MAQNPTGIKPLIGLAGLMGAGKDTVAAWFGTMWGYRRIAFADPLRIVIRDWFPDQSRNRRLYQALGDWARSIRPTVFLDWVERRIRDGGPWIVTDIRFPVEAQWVKDHGGLLIGVDAPEAVRFARVAARDGASGLTGQSHASEQQWNQIAPLCDVVIHNDGTLEDLEQALRGVVARLMGS</sequence>
<accession>G8TUK4</accession>
<evidence type="ECO:0000313" key="2">
    <source>
        <dbReference type="Proteomes" id="UP000005439"/>
    </source>
</evidence>
<reference evidence="2" key="1">
    <citation type="submission" date="2011-12" db="EMBL/GenBank/DDBJ databases">
        <title>The complete genome of chromosome of Sulfobacillus acidophilus DSM 10332.</title>
        <authorList>
            <person name="Lucas S."/>
            <person name="Han J."/>
            <person name="Lapidus A."/>
            <person name="Bruce D."/>
            <person name="Goodwin L."/>
            <person name="Pitluck S."/>
            <person name="Peters L."/>
            <person name="Kyrpides N."/>
            <person name="Mavromatis K."/>
            <person name="Ivanova N."/>
            <person name="Mikhailova N."/>
            <person name="Chertkov O."/>
            <person name="Saunders E."/>
            <person name="Detter J.C."/>
            <person name="Tapia R."/>
            <person name="Han C."/>
            <person name="Land M."/>
            <person name="Hauser L."/>
            <person name="Markowitz V."/>
            <person name="Cheng J.-F."/>
            <person name="Hugenholtz P."/>
            <person name="Woyke T."/>
            <person name="Wu D."/>
            <person name="Pukall R."/>
            <person name="Gehrich-Schroeter G."/>
            <person name="Schneider S."/>
            <person name="Klenk H.-P."/>
            <person name="Eisen J.A."/>
        </authorList>
    </citation>
    <scope>NUCLEOTIDE SEQUENCE [LARGE SCALE GENOMIC DNA]</scope>
    <source>
        <strain evidence="2">ATCC 700253 / DSM 10332 / NAL</strain>
    </source>
</reference>
<evidence type="ECO:0000313" key="1">
    <source>
        <dbReference type="EMBL" id="AEW04651.1"/>
    </source>
</evidence>
<organism evidence="1 2">
    <name type="scientific">Sulfobacillus acidophilus (strain ATCC 700253 / DSM 10332 / NAL)</name>
    <dbReference type="NCBI Taxonomy" id="679936"/>
    <lineage>
        <taxon>Bacteria</taxon>
        <taxon>Bacillati</taxon>
        <taxon>Bacillota</taxon>
        <taxon>Clostridia</taxon>
        <taxon>Eubacteriales</taxon>
        <taxon>Clostridiales Family XVII. Incertae Sedis</taxon>
        <taxon>Sulfobacillus</taxon>
    </lineage>
</organism>
<dbReference type="Proteomes" id="UP000005439">
    <property type="component" value="Chromosome"/>
</dbReference>
<name>G8TUK4_SULAD</name>
<gene>
    <name evidence="1" type="ordered locus">Sulac_1151</name>
</gene>
<evidence type="ECO:0008006" key="3">
    <source>
        <dbReference type="Google" id="ProtNLM"/>
    </source>
</evidence>
<reference evidence="1 2" key="2">
    <citation type="journal article" date="2012" name="Stand. Genomic Sci.">
        <title>Complete genome sequence of the moderately thermophilic mineral-sulfide-oxidizing firmicute Sulfobacillus acidophilus type strain (NAL(T)).</title>
        <authorList>
            <person name="Anderson I."/>
            <person name="Chertkov O."/>
            <person name="Chen A."/>
            <person name="Saunders E."/>
            <person name="Lapidus A."/>
            <person name="Nolan M."/>
            <person name="Lucas S."/>
            <person name="Hammon N."/>
            <person name="Deshpande S."/>
            <person name="Cheng J.F."/>
            <person name="Han C."/>
            <person name="Tapia R."/>
            <person name="Goodwin L.A."/>
            <person name="Pitluck S."/>
            <person name="Liolios K."/>
            <person name="Pagani I."/>
            <person name="Ivanova N."/>
            <person name="Mikhailova N."/>
            <person name="Pati A."/>
            <person name="Palaniappan K."/>
            <person name="Land M."/>
            <person name="Pan C."/>
            <person name="Rohde M."/>
            <person name="Pukall R."/>
            <person name="Goker M."/>
            <person name="Detter J.C."/>
            <person name="Woyke T."/>
            <person name="Bristow J."/>
            <person name="Eisen J.A."/>
            <person name="Markowitz V."/>
            <person name="Hugenholtz P."/>
            <person name="Kyrpides N.C."/>
            <person name="Klenk H.P."/>
            <person name="Mavromatis K."/>
        </authorList>
    </citation>
    <scope>NUCLEOTIDE SEQUENCE [LARGE SCALE GENOMIC DNA]</scope>
    <source>
        <strain evidence="2">ATCC 700253 / DSM 10332 / NAL</strain>
    </source>
</reference>
<dbReference type="EMBL" id="CP003179">
    <property type="protein sequence ID" value="AEW04651.1"/>
    <property type="molecule type" value="Genomic_DNA"/>
</dbReference>
<dbReference type="AlphaFoldDB" id="G8TUK4"/>
<dbReference type="KEGG" id="sap:Sulac_1151"/>
<keyword evidence="2" id="KW-1185">Reference proteome</keyword>
<proteinExistence type="predicted"/>
<dbReference type="STRING" id="679936.Sulac_1151"/>
<dbReference type="HOGENOM" id="CLU_100964_0_0_9"/>
<dbReference type="PATRIC" id="fig|679936.5.peg.1210"/>
<dbReference type="SUPFAM" id="SSF52540">
    <property type="entry name" value="P-loop containing nucleoside triphosphate hydrolases"/>
    <property type="match status" value="1"/>
</dbReference>
<dbReference type="Gene3D" id="3.40.50.300">
    <property type="entry name" value="P-loop containing nucleotide triphosphate hydrolases"/>
    <property type="match status" value="1"/>
</dbReference>
<protein>
    <recommendedName>
        <fullName evidence="3">Dephospho-CoA kinase</fullName>
    </recommendedName>
</protein>